<keyword evidence="1" id="KW-0472">Membrane</keyword>
<comment type="caution">
    <text evidence="2">The sequence shown here is derived from an EMBL/GenBank/DDBJ whole genome shotgun (WGS) entry which is preliminary data.</text>
</comment>
<sequence>MNLSYDDLKFELIHEFSGNKCNAMALIYLMVPSIVYVFIFGIIMTINPKFTIEFYKLRRSLYIIFNLVLKAIIPLVYIFANFSHLFYKDGIKEYKMEHLNEIGDLFLKTFKINLINYIVMEKFLDIPNLFIATIAGVAFNVWTTTLYAYILKKSRDIIKIKYMNMDFIQIIHVSQNAICK</sequence>
<reference evidence="2 3" key="1">
    <citation type="submission" date="2016-04" db="EMBL/GenBank/DDBJ databases">
        <title>The genome of Intoshia linei affirms orthonectids as highly simplified spiralians.</title>
        <authorList>
            <person name="Mikhailov K.V."/>
            <person name="Slusarev G.S."/>
            <person name="Nikitin M.A."/>
            <person name="Logacheva M.D."/>
            <person name="Penin A."/>
            <person name="Aleoshin V."/>
            <person name="Panchin Y.V."/>
        </authorList>
    </citation>
    <scope>NUCLEOTIDE SEQUENCE [LARGE SCALE GENOMIC DNA]</scope>
    <source>
        <strain evidence="2">Intl2013</strain>
        <tissue evidence="2">Whole animal</tissue>
    </source>
</reference>
<feature type="transmembrane region" description="Helical" evidence="1">
    <location>
        <begin position="25"/>
        <end position="48"/>
    </location>
</feature>
<name>A0A177BCE1_9BILA</name>
<feature type="transmembrane region" description="Helical" evidence="1">
    <location>
        <begin position="129"/>
        <end position="151"/>
    </location>
</feature>
<evidence type="ECO:0000313" key="2">
    <source>
        <dbReference type="EMBL" id="OAF71860.1"/>
    </source>
</evidence>
<evidence type="ECO:0000256" key="1">
    <source>
        <dbReference type="SAM" id="Phobius"/>
    </source>
</evidence>
<feature type="transmembrane region" description="Helical" evidence="1">
    <location>
        <begin position="60"/>
        <end position="80"/>
    </location>
</feature>
<keyword evidence="3" id="KW-1185">Reference proteome</keyword>
<protein>
    <submittedName>
        <fullName evidence="2">Uncharacterized protein</fullName>
    </submittedName>
</protein>
<keyword evidence="1" id="KW-0812">Transmembrane</keyword>
<proteinExistence type="predicted"/>
<dbReference type="AlphaFoldDB" id="A0A177BCE1"/>
<organism evidence="2 3">
    <name type="scientific">Intoshia linei</name>
    <dbReference type="NCBI Taxonomy" id="1819745"/>
    <lineage>
        <taxon>Eukaryota</taxon>
        <taxon>Metazoa</taxon>
        <taxon>Spiralia</taxon>
        <taxon>Lophotrochozoa</taxon>
        <taxon>Mesozoa</taxon>
        <taxon>Orthonectida</taxon>
        <taxon>Rhopaluridae</taxon>
        <taxon>Intoshia</taxon>
    </lineage>
</organism>
<dbReference type="EMBL" id="LWCA01000018">
    <property type="protein sequence ID" value="OAF71860.1"/>
    <property type="molecule type" value="Genomic_DNA"/>
</dbReference>
<keyword evidence="1" id="KW-1133">Transmembrane helix</keyword>
<gene>
    <name evidence="2" type="ORF">A3Q56_00358</name>
</gene>
<accession>A0A177BCE1</accession>
<evidence type="ECO:0000313" key="3">
    <source>
        <dbReference type="Proteomes" id="UP000078046"/>
    </source>
</evidence>
<dbReference type="Proteomes" id="UP000078046">
    <property type="component" value="Unassembled WGS sequence"/>
</dbReference>